<evidence type="ECO:0000259" key="12">
    <source>
        <dbReference type="SMART" id="SM01311"/>
    </source>
</evidence>
<keyword evidence="8" id="KW-0496">Mitochondrion</keyword>
<dbReference type="FunFam" id="1.10.150.20:FF:000041">
    <property type="entry name" value="DNA-directed RNA polymerase"/>
    <property type="match status" value="1"/>
</dbReference>
<dbReference type="Pfam" id="PF00940">
    <property type="entry name" value="RNA_pol"/>
    <property type="match status" value="1"/>
</dbReference>
<keyword evidence="9 11" id="KW-0804">Transcription</keyword>
<sequence>MFPRHVGQGLSARRPGALNSLTRLTVATSIPFRNAALGRRLLVTRQSTPWAKRSEAHQRSLRERGLATAVDDFRLDGMAYNQLSSSALPAFQTPMMASGSSLHFDARSPITIPEPESPATLARINKHGIISDVEDLLPVFEAFLRVGKLDRALLVLKRFHDAGMLSGEEEIVLHNQYLRASLQRMRSSPDLSQAEKLHRWYELKIRDQLPHTAETIACMLKASLLSERGPRLGRLVRRYMSIAEGEAGLRVLSMADILSDQDLAVITDICPQYNLATSEEFEDDIFDLAATEPSEAREHSPNPIMDDVPELTPTAQRGEGLSTLKKGLGPLMELQEMDLSTLPDNERREFQRRLERETISSTIEKWRLEHKAMQDMGINTVLSASNFTKDGSLGQSLGLWLEQMEKRIRDEFPLIDEAEARESKTEADLERCIYGPIIQQCSPERLAAVTILTVLNTSSTESGVKGVTSSSLAMRIARLVQDDLRMQVKEKLEKQRRRRGKVEMSKNFAGGNAMEVQKGKKQPFMDEPSLQARIRSDDVEPWSALLSAHTGGFLLKALLESAKVKITRKHPASRELITQLQPAFTHVTRPRKGKKTSVIHMNPHLLESVTKEPNGEFLAKHLPMVSKPRPWRDIRHGGFEESRSALVRAKAGDVEQNLYARAAIKSGDMKQVFKGLDVLGQTAWRINKDLLRVMAEAWNRGEAIANMPPKEFLTEAPPEPDSSSDPLARRTWLQAVKQLENQKSALHSQRCYMNLQLEIARTFRNQEIFFPHNVDYRGRAYPMPTYLNHMGADHTRALLKFSKGKQLGVRGLRWLKIHLANVYGLDKASFEDREAFATENLHNIIESATNPLDGSRWWLAAEDPWQCLAACFELKAAHELQDPTEYVCQLPVHQDGTCNGLQHYAALGGDVWGAKQVNLEPGDKPADVYSAVADLVKEGIAKDAESGNRFGEIMTGKITRKVVKQTVMTNVYGVTFAGAKKQVCKQIDALYPTLEKECGVPHIILSTYVARHVFQALGSMFRGAHDIQYWLGEMGGRVTRALTPAQIKQIEEASAGPKPKRRSSAKTIKAVPTRGPAALKLLTEQFRSTIVWTTPLRMPVAQPYRKSSRKDIKTCLQTVTVGSSGQIDPVNRRKQLQGFPPNFIHSLDASHMLLSALKCHELNLDFAAVHDSFWTHAADIDTMNGVLRDSFVSIHQEDVVGRLAAEFTARHQGSMYMAQIDSKSPVAEKIKELRKTLDLSPADELLLEHRRCKLLQSDDPKDHALAAEMRTPAAIYQEMASENEDVADREDIEELRLGDIPEAEAKLDLHEAAAKIQAEKADAMAEHDEDVSSNDDAVARFDSMADGTAFENEIKGLTKKARSKSRIMTHVWLPLTVPPIPKKGDFDVTRLKESPYFFS</sequence>
<accession>A0AA39GGG7</accession>
<dbReference type="EMBL" id="JAPDFR010000005">
    <property type="protein sequence ID" value="KAK0386064.1"/>
    <property type="molecule type" value="Genomic_DNA"/>
</dbReference>
<dbReference type="Gene3D" id="1.10.287.280">
    <property type="match status" value="1"/>
</dbReference>
<gene>
    <name evidence="13" type="ORF">NLU13_5901</name>
</gene>
<evidence type="ECO:0000256" key="5">
    <source>
        <dbReference type="ARBA" id="ARBA00022679"/>
    </source>
</evidence>
<dbReference type="PROSITE" id="PS00489">
    <property type="entry name" value="RNA_POL_PHAGE_2"/>
    <property type="match status" value="1"/>
</dbReference>
<protein>
    <recommendedName>
        <fullName evidence="11">DNA-directed RNA polymerase</fullName>
        <ecNumber evidence="11">2.7.7.6</ecNumber>
    </recommendedName>
</protein>
<organism evidence="13 14">
    <name type="scientific">Sarocladium strictum</name>
    <name type="common">Black bundle disease fungus</name>
    <name type="synonym">Acremonium strictum</name>
    <dbReference type="NCBI Taxonomy" id="5046"/>
    <lineage>
        <taxon>Eukaryota</taxon>
        <taxon>Fungi</taxon>
        <taxon>Dikarya</taxon>
        <taxon>Ascomycota</taxon>
        <taxon>Pezizomycotina</taxon>
        <taxon>Sordariomycetes</taxon>
        <taxon>Hypocreomycetidae</taxon>
        <taxon>Hypocreales</taxon>
        <taxon>Sarocladiaceae</taxon>
        <taxon>Sarocladium</taxon>
    </lineage>
</organism>
<comment type="similarity">
    <text evidence="3 11">Belongs to the phage and mitochondrial RNA polymerase family.</text>
</comment>
<dbReference type="InterPro" id="IPR029262">
    <property type="entry name" value="RPOL_N"/>
</dbReference>
<proteinExistence type="inferred from homology"/>
<comment type="caution">
    <text evidence="13">The sequence shown here is derived from an EMBL/GenBank/DDBJ whole genome shotgun (WGS) entry which is preliminary data.</text>
</comment>
<dbReference type="FunFam" id="1.10.287.280:FF:000001">
    <property type="entry name" value="DNA-directed RNA polymerase"/>
    <property type="match status" value="1"/>
</dbReference>
<comment type="subcellular location">
    <subcellularLocation>
        <location evidence="2">Mitochondrion</location>
    </subcellularLocation>
</comment>
<evidence type="ECO:0000256" key="11">
    <source>
        <dbReference type="RuleBase" id="RU003805"/>
    </source>
</evidence>
<evidence type="ECO:0000256" key="4">
    <source>
        <dbReference type="ARBA" id="ARBA00022478"/>
    </source>
</evidence>
<dbReference type="InterPro" id="IPR046950">
    <property type="entry name" value="DNA-dir_Rpol_C_phage-type"/>
</dbReference>
<keyword evidence="7" id="KW-0809">Transit peptide</keyword>
<dbReference type="SUPFAM" id="SSF56672">
    <property type="entry name" value="DNA/RNA polymerases"/>
    <property type="match status" value="1"/>
</dbReference>
<reference evidence="13" key="1">
    <citation type="submission" date="2022-10" db="EMBL/GenBank/DDBJ databases">
        <title>Determination and structural analysis of whole genome sequence of Sarocladium strictum F4-1.</title>
        <authorList>
            <person name="Hu L."/>
            <person name="Jiang Y."/>
        </authorList>
    </citation>
    <scope>NUCLEOTIDE SEQUENCE</scope>
    <source>
        <strain evidence="13">F4-1</strain>
    </source>
</reference>
<dbReference type="Gene3D" id="1.10.287.260">
    <property type="match status" value="1"/>
</dbReference>
<evidence type="ECO:0000313" key="13">
    <source>
        <dbReference type="EMBL" id="KAK0386064.1"/>
    </source>
</evidence>
<dbReference type="GO" id="GO:0034245">
    <property type="term" value="C:mitochondrial DNA-directed RNA polymerase complex"/>
    <property type="evidence" value="ECO:0007669"/>
    <property type="project" value="TreeGrafter"/>
</dbReference>
<dbReference type="InterPro" id="IPR024075">
    <property type="entry name" value="DNA-dir_RNA_pol_helix_hairp_sf"/>
</dbReference>
<dbReference type="Pfam" id="PF14700">
    <property type="entry name" value="RPOL_N"/>
    <property type="match status" value="1"/>
</dbReference>
<name>A0AA39GGG7_SARSR</name>
<evidence type="ECO:0000256" key="9">
    <source>
        <dbReference type="ARBA" id="ARBA00023163"/>
    </source>
</evidence>
<dbReference type="PANTHER" id="PTHR10102:SF0">
    <property type="entry name" value="DNA-DIRECTED RNA POLYMERASE, MITOCHONDRIAL"/>
    <property type="match status" value="1"/>
</dbReference>
<keyword evidence="4 11" id="KW-0240">DNA-directed RNA polymerase</keyword>
<keyword evidence="5 11" id="KW-0808">Transferase</keyword>
<dbReference type="EC" id="2.7.7.6" evidence="11"/>
<evidence type="ECO:0000256" key="7">
    <source>
        <dbReference type="ARBA" id="ARBA00022946"/>
    </source>
</evidence>
<keyword evidence="14" id="KW-1185">Reference proteome</keyword>
<evidence type="ECO:0000256" key="10">
    <source>
        <dbReference type="ARBA" id="ARBA00048552"/>
    </source>
</evidence>
<dbReference type="InterPro" id="IPR037159">
    <property type="entry name" value="RNA_POL_N_sf"/>
</dbReference>
<dbReference type="Proteomes" id="UP001175261">
    <property type="component" value="Unassembled WGS sequence"/>
</dbReference>
<evidence type="ECO:0000313" key="14">
    <source>
        <dbReference type="Proteomes" id="UP001175261"/>
    </source>
</evidence>
<evidence type="ECO:0000256" key="8">
    <source>
        <dbReference type="ARBA" id="ARBA00023128"/>
    </source>
</evidence>
<dbReference type="PROSITE" id="PS00900">
    <property type="entry name" value="RNA_POL_PHAGE_1"/>
    <property type="match status" value="1"/>
</dbReference>
<comment type="function">
    <text evidence="1 11">DNA-dependent RNA polymerase catalyzes the transcription of DNA into RNA using the four ribonucleoside triphosphates as substrates.</text>
</comment>
<dbReference type="GO" id="GO:0003899">
    <property type="term" value="F:DNA-directed RNA polymerase activity"/>
    <property type="evidence" value="ECO:0007669"/>
    <property type="project" value="UniProtKB-EC"/>
</dbReference>
<dbReference type="Gene3D" id="1.10.1320.10">
    <property type="entry name" value="DNA-directed RNA polymerase, N-terminal domain"/>
    <property type="match status" value="1"/>
</dbReference>
<evidence type="ECO:0000256" key="2">
    <source>
        <dbReference type="ARBA" id="ARBA00004173"/>
    </source>
</evidence>
<dbReference type="Gene3D" id="1.10.150.20">
    <property type="entry name" value="5' to 3' exonuclease, C-terminal subdomain"/>
    <property type="match status" value="1"/>
</dbReference>
<dbReference type="SMART" id="SM01311">
    <property type="entry name" value="RPOL_N"/>
    <property type="match status" value="1"/>
</dbReference>
<evidence type="ECO:0000256" key="6">
    <source>
        <dbReference type="ARBA" id="ARBA00022695"/>
    </source>
</evidence>
<comment type="catalytic activity">
    <reaction evidence="10 11">
        <text>RNA(n) + a ribonucleoside 5'-triphosphate = RNA(n+1) + diphosphate</text>
        <dbReference type="Rhea" id="RHEA:21248"/>
        <dbReference type="Rhea" id="RHEA-COMP:14527"/>
        <dbReference type="Rhea" id="RHEA-COMP:17342"/>
        <dbReference type="ChEBI" id="CHEBI:33019"/>
        <dbReference type="ChEBI" id="CHEBI:61557"/>
        <dbReference type="ChEBI" id="CHEBI:140395"/>
        <dbReference type="EC" id="2.7.7.6"/>
    </reaction>
</comment>
<keyword evidence="6 11" id="KW-0548">Nucleotidyltransferase</keyword>
<dbReference type="PANTHER" id="PTHR10102">
    <property type="entry name" value="DNA-DIRECTED RNA POLYMERASE, MITOCHONDRIAL"/>
    <property type="match status" value="1"/>
</dbReference>
<feature type="domain" description="DNA-directed RNA polymerase N-terminal" evidence="12">
    <location>
        <begin position="349"/>
        <end position="681"/>
    </location>
</feature>
<dbReference type="GO" id="GO:0001018">
    <property type="term" value="F:mitochondrial promoter sequence-specific DNA binding"/>
    <property type="evidence" value="ECO:0007669"/>
    <property type="project" value="TreeGrafter"/>
</dbReference>
<evidence type="ECO:0000256" key="3">
    <source>
        <dbReference type="ARBA" id="ARBA00009493"/>
    </source>
</evidence>
<dbReference type="GO" id="GO:0006390">
    <property type="term" value="P:mitochondrial transcription"/>
    <property type="evidence" value="ECO:0007669"/>
    <property type="project" value="TreeGrafter"/>
</dbReference>
<dbReference type="InterPro" id="IPR043502">
    <property type="entry name" value="DNA/RNA_pol_sf"/>
</dbReference>
<dbReference type="InterPro" id="IPR002092">
    <property type="entry name" value="DNA-dir_Rpol_phage-type"/>
</dbReference>
<evidence type="ECO:0000256" key="1">
    <source>
        <dbReference type="ARBA" id="ARBA00004026"/>
    </source>
</evidence>